<dbReference type="Pfam" id="PF23362">
    <property type="entry name" value="DHX37_C"/>
    <property type="match status" value="1"/>
</dbReference>
<name>A0A6J1Q2R0_9HYME</name>
<feature type="transmembrane region" description="Helical" evidence="1">
    <location>
        <begin position="98"/>
        <end position="117"/>
    </location>
</feature>
<evidence type="ECO:0000256" key="1">
    <source>
        <dbReference type="SAM" id="Phobius"/>
    </source>
</evidence>
<feature type="domain" description="ATP-dependent RNA helicase DHX37-like C-terminal" evidence="2">
    <location>
        <begin position="22"/>
        <end position="75"/>
    </location>
</feature>
<keyword evidence="4" id="KW-0547">Nucleotide-binding</keyword>
<dbReference type="Proteomes" id="UP000504618">
    <property type="component" value="Unplaced"/>
</dbReference>
<accession>A0A6J1Q2R0</accession>
<evidence type="ECO:0000313" key="4">
    <source>
        <dbReference type="RefSeq" id="XP_024875771.1"/>
    </source>
</evidence>
<dbReference type="GO" id="GO:0004386">
    <property type="term" value="F:helicase activity"/>
    <property type="evidence" value="ECO:0007669"/>
    <property type="project" value="UniProtKB-KW"/>
</dbReference>
<sequence>MDTVDGVKWFAYFFLEGQVYPKLKRFVPSLLTTPGSITKSWARLIPHTQAIVQTLQLQGVVSKDKLLEIWGSDKKCEILIYKIIFRYYHRLLYNTRPLTGISAVMLAAMLILVKIYYTTDSIQVVLHKISIQ</sequence>
<proteinExistence type="predicted"/>
<dbReference type="InterPro" id="IPR056371">
    <property type="entry name" value="DHX37-like_C"/>
</dbReference>
<keyword evidence="1" id="KW-0472">Membrane</keyword>
<keyword evidence="4" id="KW-0347">Helicase</keyword>
<organism evidence="3 4">
    <name type="scientific">Temnothorax curvispinosus</name>
    <dbReference type="NCBI Taxonomy" id="300111"/>
    <lineage>
        <taxon>Eukaryota</taxon>
        <taxon>Metazoa</taxon>
        <taxon>Ecdysozoa</taxon>
        <taxon>Arthropoda</taxon>
        <taxon>Hexapoda</taxon>
        <taxon>Insecta</taxon>
        <taxon>Pterygota</taxon>
        <taxon>Neoptera</taxon>
        <taxon>Endopterygota</taxon>
        <taxon>Hymenoptera</taxon>
        <taxon>Apocrita</taxon>
        <taxon>Aculeata</taxon>
        <taxon>Formicoidea</taxon>
        <taxon>Formicidae</taxon>
        <taxon>Myrmicinae</taxon>
        <taxon>Temnothorax</taxon>
    </lineage>
</organism>
<protein>
    <submittedName>
        <fullName evidence="4">Probable ATP-dependent RNA helicase DHX37</fullName>
    </submittedName>
</protein>
<dbReference type="GeneID" id="112457115"/>
<keyword evidence="4" id="KW-0067">ATP-binding</keyword>
<dbReference type="OrthoDB" id="10025033at2759"/>
<keyword evidence="1" id="KW-1133">Transmembrane helix</keyword>
<evidence type="ECO:0000259" key="2">
    <source>
        <dbReference type="Pfam" id="PF23362"/>
    </source>
</evidence>
<gene>
    <name evidence="4" type="primary">LOC112457115</name>
</gene>
<dbReference type="CTD" id="31205"/>
<dbReference type="RefSeq" id="XP_024875771.1">
    <property type="nucleotide sequence ID" value="XM_025020003.1"/>
</dbReference>
<keyword evidence="4" id="KW-0378">Hydrolase</keyword>
<evidence type="ECO:0000313" key="3">
    <source>
        <dbReference type="Proteomes" id="UP000504618"/>
    </source>
</evidence>
<dbReference type="AlphaFoldDB" id="A0A6J1Q2R0"/>
<keyword evidence="3" id="KW-1185">Reference proteome</keyword>
<keyword evidence="1" id="KW-0812">Transmembrane</keyword>
<reference evidence="4" key="1">
    <citation type="submission" date="2025-08" db="UniProtKB">
        <authorList>
            <consortium name="RefSeq"/>
        </authorList>
    </citation>
    <scope>IDENTIFICATION</scope>
    <source>
        <tissue evidence="4">Whole body</tissue>
    </source>
</reference>